<dbReference type="InterPro" id="IPR006182">
    <property type="entry name" value="FliF_N_dom"/>
</dbReference>
<dbReference type="RefSeq" id="WP_180283114.1">
    <property type="nucleotide sequence ID" value="NZ_JABFDB010000011.1"/>
</dbReference>
<evidence type="ECO:0000256" key="8">
    <source>
        <dbReference type="ARBA" id="ARBA00023143"/>
    </source>
</evidence>
<dbReference type="NCBIfam" id="TIGR00206">
    <property type="entry name" value="fliF"/>
    <property type="match status" value="1"/>
</dbReference>
<dbReference type="EMBL" id="JABFDB010000011">
    <property type="protein sequence ID" value="NYZ21351.1"/>
    <property type="molecule type" value="Genomic_DNA"/>
</dbReference>
<comment type="similarity">
    <text evidence="3 9">Belongs to the FliF family.</text>
</comment>
<dbReference type="PRINTS" id="PR01009">
    <property type="entry name" value="FLGMRINGFLIF"/>
</dbReference>
<accession>A0ABX2TDJ1</accession>
<keyword evidence="13" id="KW-0969">Cilium</keyword>
<evidence type="ECO:0000256" key="2">
    <source>
        <dbReference type="ARBA" id="ARBA00004651"/>
    </source>
</evidence>
<keyword evidence="7 10" id="KW-0472">Membrane</keyword>
<comment type="caution">
    <text evidence="13">The sequence shown here is derived from an EMBL/GenBank/DDBJ whole genome shotgun (WGS) entry which is preliminary data.</text>
</comment>
<protein>
    <recommendedName>
        <fullName evidence="9">Flagellar M-ring protein</fullName>
    </recommendedName>
</protein>
<dbReference type="InterPro" id="IPR045851">
    <property type="entry name" value="AMP-bd_C_sf"/>
</dbReference>
<evidence type="ECO:0000256" key="10">
    <source>
        <dbReference type="SAM" id="Phobius"/>
    </source>
</evidence>
<name>A0ABX2TDJ1_9PROT</name>
<reference evidence="13 14" key="1">
    <citation type="submission" date="2020-05" db="EMBL/GenBank/DDBJ databases">
        <title>Azospirillum oleiclasticum sp. nov, a nitrogen-fixing and heavy crude oil-emulsifying bacterium isolated from the crude oil of Yumen Oilfield.</title>
        <authorList>
            <person name="Wu D."/>
            <person name="Cai M."/>
            <person name="Zhang X."/>
        </authorList>
    </citation>
    <scope>NUCLEOTIDE SEQUENCE [LARGE SCALE GENOMIC DNA]</scope>
    <source>
        <strain evidence="13 14">ROY-1-1-2</strain>
    </source>
</reference>
<evidence type="ECO:0000256" key="4">
    <source>
        <dbReference type="ARBA" id="ARBA00022475"/>
    </source>
</evidence>
<keyword evidence="5 10" id="KW-0812">Transmembrane</keyword>
<dbReference type="InterPro" id="IPR043427">
    <property type="entry name" value="YscJ/FliF"/>
</dbReference>
<gene>
    <name evidence="13" type="primary">fliF</name>
    <name evidence="13" type="ORF">HND93_16675</name>
</gene>
<keyword evidence="14" id="KW-1185">Reference proteome</keyword>
<dbReference type="InterPro" id="IPR013556">
    <property type="entry name" value="Flag_M-ring_C"/>
</dbReference>
<evidence type="ECO:0000313" key="13">
    <source>
        <dbReference type="EMBL" id="NYZ21351.1"/>
    </source>
</evidence>
<evidence type="ECO:0000256" key="5">
    <source>
        <dbReference type="ARBA" id="ARBA00022692"/>
    </source>
</evidence>
<comment type="subcellular location">
    <subcellularLocation>
        <location evidence="1 9">Bacterial flagellum basal body</location>
    </subcellularLocation>
    <subcellularLocation>
        <location evidence="2">Cell membrane</location>
        <topology evidence="2">Multi-pass membrane protein</topology>
    </subcellularLocation>
</comment>
<evidence type="ECO:0000256" key="3">
    <source>
        <dbReference type="ARBA" id="ARBA00007971"/>
    </source>
</evidence>
<evidence type="ECO:0000256" key="1">
    <source>
        <dbReference type="ARBA" id="ARBA00004117"/>
    </source>
</evidence>
<dbReference type="Pfam" id="PF08345">
    <property type="entry name" value="YscJ_FliF_C"/>
    <property type="match status" value="1"/>
</dbReference>
<proteinExistence type="inferred from homology"/>
<evidence type="ECO:0000313" key="14">
    <source>
        <dbReference type="Proteomes" id="UP000584642"/>
    </source>
</evidence>
<dbReference type="Proteomes" id="UP000584642">
    <property type="component" value="Unassembled WGS sequence"/>
</dbReference>
<keyword evidence="8 9" id="KW-0975">Bacterial flagellum</keyword>
<organism evidence="13 14">
    <name type="scientific">Azospirillum oleiclasticum</name>
    <dbReference type="NCBI Taxonomy" id="2735135"/>
    <lineage>
        <taxon>Bacteria</taxon>
        <taxon>Pseudomonadati</taxon>
        <taxon>Pseudomonadota</taxon>
        <taxon>Alphaproteobacteria</taxon>
        <taxon>Rhodospirillales</taxon>
        <taxon>Azospirillaceae</taxon>
        <taxon>Azospirillum</taxon>
    </lineage>
</organism>
<evidence type="ECO:0000256" key="9">
    <source>
        <dbReference type="PIRNR" id="PIRNR004862"/>
    </source>
</evidence>
<feature type="transmembrane region" description="Helical" evidence="10">
    <location>
        <begin position="435"/>
        <end position="456"/>
    </location>
</feature>
<evidence type="ECO:0000259" key="12">
    <source>
        <dbReference type="Pfam" id="PF08345"/>
    </source>
</evidence>
<evidence type="ECO:0000256" key="7">
    <source>
        <dbReference type="ARBA" id="ARBA00023136"/>
    </source>
</evidence>
<keyword evidence="13" id="KW-0966">Cell projection</keyword>
<keyword evidence="4" id="KW-1003">Cell membrane</keyword>
<dbReference type="PANTHER" id="PTHR30046:SF0">
    <property type="entry name" value="FLAGELLAR M-RING PROTEIN"/>
    <property type="match status" value="1"/>
</dbReference>
<feature type="transmembrane region" description="Helical" evidence="10">
    <location>
        <begin position="12"/>
        <end position="33"/>
    </location>
</feature>
<dbReference type="PIRSF" id="PIRSF004862">
    <property type="entry name" value="FliF"/>
    <property type="match status" value="1"/>
</dbReference>
<keyword evidence="13" id="KW-0282">Flagellum</keyword>
<dbReference type="Gene3D" id="3.30.300.30">
    <property type="match status" value="1"/>
</dbReference>
<evidence type="ECO:0000256" key="6">
    <source>
        <dbReference type="ARBA" id="ARBA00022989"/>
    </source>
</evidence>
<feature type="domain" description="Flagellar M-ring N-terminal" evidence="11">
    <location>
        <begin position="38"/>
        <end position="213"/>
    </location>
</feature>
<evidence type="ECO:0000259" key="11">
    <source>
        <dbReference type="Pfam" id="PF01514"/>
    </source>
</evidence>
<dbReference type="Pfam" id="PF01514">
    <property type="entry name" value="YscJ_FliF"/>
    <property type="match status" value="1"/>
</dbReference>
<comment type="function">
    <text evidence="9">The M ring may be actively involved in energy transduction.</text>
</comment>
<feature type="domain" description="Flagellar M-ring C-terminal" evidence="12">
    <location>
        <begin position="247"/>
        <end position="413"/>
    </location>
</feature>
<dbReference type="InterPro" id="IPR000067">
    <property type="entry name" value="FlgMring_FliF"/>
</dbReference>
<dbReference type="PANTHER" id="PTHR30046">
    <property type="entry name" value="FLAGELLAR M-RING PROTEIN"/>
    <property type="match status" value="1"/>
</dbReference>
<keyword evidence="6 10" id="KW-1133">Transmembrane helix</keyword>
<sequence>MNNLIQTLRNLGPVRLAAIGGVALLLIGFFIYLTARLSTPDMELLYAELQTSDAAAITKQLDAAKIPYTVDKTGTRIMVPSDQVGPVRMRMAAAGLPSGGSVGYELFDKPEGFGTTSFIQNINHLRAMEGEMARTVATLAGVQTARVHLVLPKRELFARQQNPATASVFLKLKPGAQLSRENIMAIQHLIAASVPNLEPSQISIIDDRGKLLARGMGGNSDELLMATAEEKKLAYEGRLARVVEDLLGRTIGYGKVRAEVSADLDFDRITTQSEIFDPESQVVRSTQTVNEANESQDRDPAQPVTVDQNLPTAQAGGNSSAALASNKQNRNEETINYEISRTTRNHVRETGQVRRLSVAVLVDGVYTPQAGGARPTYQPRSDQEMESLKSLVRTAVGLDAVRGDTIEVVNMRFWSPEDDQPPPEEMFLGMTKDDIFRIAEMVVLGIVAVLIILLVIRPLISRAFERAEAQDDDEMDKLLTDQSGMPAALAAPTGALAQDLALEAAQADEELEQMIDINRVEGRVRASSLRKVGEIVEKHPEEAVSILRNWLYQES</sequence>